<name>A0A917BKC8_9MICO</name>
<dbReference type="Pfam" id="PF01230">
    <property type="entry name" value="HIT"/>
    <property type="match status" value="1"/>
</dbReference>
<dbReference type="RefSeq" id="WP_188428999.1">
    <property type="nucleotide sequence ID" value="NZ_BAABKH010000005.1"/>
</dbReference>
<evidence type="ECO:0000259" key="4">
    <source>
        <dbReference type="PROSITE" id="PS51084"/>
    </source>
</evidence>
<gene>
    <name evidence="5" type="ORF">GCM10011366_13740</name>
</gene>
<dbReference type="PANTHER" id="PTHR46648">
    <property type="entry name" value="HIT FAMILY PROTEIN 1"/>
    <property type="match status" value="1"/>
</dbReference>
<dbReference type="SUPFAM" id="SSF54197">
    <property type="entry name" value="HIT-like"/>
    <property type="match status" value="1"/>
</dbReference>
<evidence type="ECO:0000256" key="3">
    <source>
        <dbReference type="PROSITE-ProRule" id="PRU00464"/>
    </source>
</evidence>
<accession>A0A917BKC8</accession>
<dbReference type="InterPro" id="IPR011146">
    <property type="entry name" value="HIT-like"/>
</dbReference>
<dbReference type="EMBL" id="BMEM01000001">
    <property type="protein sequence ID" value="GGF47218.1"/>
    <property type="molecule type" value="Genomic_DNA"/>
</dbReference>
<dbReference type="InterPro" id="IPR001310">
    <property type="entry name" value="Histidine_triad_HIT"/>
</dbReference>
<dbReference type="Gene3D" id="3.30.428.10">
    <property type="entry name" value="HIT-like"/>
    <property type="match status" value="1"/>
</dbReference>
<dbReference type="PRINTS" id="PR00332">
    <property type="entry name" value="HISTRIAD"/>
</dbReference>
<dbReference type="AlphaFoldDB" id="A0A917BKC8"/>
<feature type="domain" description="HIT" evidence="4">
    <location>
        <begin position="4"/>
        <end position="107"/>
    </location>
</feature>
<comment type="caution">
    <text evidence="5">The sequence shown here is derived from an EMBL/GenBank/DDBJ whole genome shotgun (WGS) entry which is preliminary data.</text>
</comment>
<organism evidence="5 6">
    <name type="scientific">Ornithinimicrobium tianjinense</name>
    <dbReference type="NCBI Taxonomy" id="1195761"/>
    <lineage>
        <taxon>Bacteria</taxon>
        <taxon>Bacillati</taxon>
        <taxon>Actinomycetota</taxon>
        <taxon>Actinomycetes</taxon>
        <taxon>Micrococcales</taxon>
        <taxon>Ornithinimicrobiaceae</taxon>
        <taxon>Ornithinimicrobium</taxon>
    </lineage>
</organism>
<evidence type="ECO:0000313" key="6">
    <source>
        <dbReference type="Proteomes" id="UP000605670"/>
    </source>
</evidence>
<dbReference type="InterPro" id="IPR036265">
    <property type="entry name" value="HIT-like_sf"/>
</dbReference>
<dbReference type="GO" id="GO:0003824">
    <property type="term" value="F:catalytic activity"/>
    <property type="evidence" value="ECO:0007669"/>
    <property type="project" value="InterPro"/>
</dbReference>
<keyword evidence="6" id="KW-1185">Reference proteome</keyword>
<dbReference type="PANTHER" id="PTHR46648:SF1">
    <property type="entry name" value="ADENOSINE 5'-MONOPHOSPHORAMIDASE HNT1"/>
    <property type="match status" value="1"/>
</dbReference>
<dbReference type="PROSITE" id="PS51084">
    <property type="entry name" value="HIT_2"/>
    <property type="match status" value="1"/>
</dbReference>
<protein>
    <submittedName>
        <fullName evidence="5">HIT family protein</fullName>
    </submittedName>
</protein>
<feature type="active site" description="Tele-AMP-histidine intermediate" evidence="1">
    <location>
        <position position="93"/>
    </location>
</feature>
<evidence type="ECO:0000313" key="5">
    <source>
        <dbReference type="EMBL" id="GGF47218.1"/>
    </source>
</evidence>
<evidence type="ECO:0000256" key="1">
    <source>
        <dbReference type="PIRSR" id="PIRSR601310-1"/>
    </source>
</evidence>
<dbReference type="Proteomes" id="UP000605670">
    <property type="component" value="Unassembled WGS sequence"/>
</dbReference>
<proteinExistence type="predicted"/>
<reference evidence="5" key="1">
    <citation type="journal article" date="2014" name="Int. J. Syst. Evol. Microbiol.">
        <title>Complete genome sequence of Corynebacterium casei LMG S-19264T (=DSM 44701T), isolated from a smear-ripened cheese.</title>
        <authorList>
            <consortium name="US DOE Joint Genome Institute (JGI-PGF)"/>
            <person name="Walter F."/>
            <person name="Albersmeier A."/>
            <person name="Kalinowski J."/>
            <person name="Ruckert C."/>
        </authorList>
    </citation>
    <scope>NUCLEOTIDE SEQUENCE</scope>
    <source>
        <strain evidence="5">CGMCC 1.12160</strain>
    </source>
</reference>
<reference evidence="5" key="2">
    <citation type="submission" date="2020-09" db="EMBL/GenBank/DDBJ databases">
        <authorList>
            <person name="Sun Q."/>
            <person name="Zhou Y."/>
        </authorList>
    </citation>
    <scope>NUCLEOTIDE SEQUENCE</scope>
    <source>
        <strain evidence="5">CGMCC 1.12160</strain>
    </source>
</reference>
<evidence type="ECO:0000256" key="2">
    <source>
        <dbReference type="PIRSR" id="PIRSR601310-3"/>
    </source>
</evidence>
<feature type="short sequence motif" description="Histidine triad motif" evidence="2 3">
    <location>
        <begin position="91"/>
        <end position="95"/>
    </location>
</feature>
<sequence>MATLFTKIIGGEIPGQIVWSDDVCAAFLDIEPLTRGHALVVPREEVDHWIDLDAATVSHLMEVAARIGRAQLATFGGERVGMIVQGFEVPHAHLHVFAANGPGDFDLAARMRLSPAELATDGEALRTALGQR</sequence>
<dbReference type="GO" id="GO:0009117">
    <property type="term" value="P:nucleotide metabolic process"/>
    <property type="evidence" value="ECO:0007669"/>
    <property type="project" value="TreeGrafter"/>
</dbReference>